<feature type="transmembrane region" description="Helical" evidence="2">
    <location>
        <begin position="37"/>
        <end position="57"/>
    </location>
</feature>
<evidence type="ECO:0000313" key="4">
    <source>
        <dbReference type="Proteomes" id="UP000646827"/>
    </source>
</evidence>
<feature type="compositionally biased region" description="Basic and acidic residues" evidence="1">
    <location>
        <begin position="511"/>
        <end position="520"/>
    </location>
</feature>
<protein>
    <submittedName>
        <fullName evidence="3">Uncharacterized protein</fullName>
    </submittedName>
</protein>
<gene>
    <name evidence="3" type="ORF">INT45_004274</name>
</gene>
<feature type="compositionally biased region" description="Polar residues" evidence="1">
    <location>
        <begin position="498"/>
        <end position="510"/>
    </location>
</feature>
<accession>A0A8H7VU97</accession>
<dbReference type="AlphaFoldDB" id="A0A8H7VU97"/>
<evidence type="ECO:0000256" key="1">
    <source>
        <dbReference type="SAM" id="MobiDB-lite"/>
    </source>
</evidence>
<comment type="caution">
    <text evidence="3">The sequence shown here is derived from an EMBL/GenBank/DDBJ whole genome shotgun (WGS) entry which is preliminary data.</text>
</comment>
<feature type="compositionally biased region" description="Basic and acidic residues" evidence="1">
    <location>
        <begin position="17"/>
        <end position="30"/>
    </location>
</feature>
<evidence type="ECO:0000256" key="2">
    <source>
        <dbReference type="SAM" id="Phobius"/>
    </source>
</evidence>
<reference evidence="3 4" key="1">
    <citation type="submission" date="2020-12" db="EMBL/GenBank/DDBJ databases">
        <title>Metabolic potential, ecology and presence of endohyphal bacteria is reflected in genomic diversity of Mucoromycotina.</title>
        <authorList>
            <person name="Muszewska A."/>
            <person name="Okrasinska A."/>
            <person name="Steczkiewicz K."/>
            <person name="Drgas O."/>
            <person name="Orlowska M."/>
            <person name="Perlinska-Lenart U."/>
            <person name="Aleksandrzak-Piekarczyk T."/>
            <person name="Szatraj K."/>
            <person name="Zielenkiewicz U."/>
            <person name="Pilsyk S."/>
            <person name="Malc E."/>
            <person name="Mieczkowski P."/>
            <person name="Kruszewska J.S."/>
            <person name="Biernat P."/>
            <person name="Pawlowska J."/>
        </authorList>
    </citation>
    <scope>NUCLEOTIDE SEQUENCE [LARGE SCALE GENOMIC DNA]</scope>
    <source>
        <strain evidence="3 4">CBS 142.35</strain>
    </source>
</reference>
<organism evidence="3 4">
    <name type="scientific">Circinella minor</name>
    <dbReference type="NCBI Taxonomy" id="1195481"/>
    <lineage>
        <taxon>Eukaryota</taxon>
        <taxon>Fungi</taxon>
        <taxon>Fungi incertae sedis</taxon>
        <taxon>Mucoromycota</taxon>
        <taxon>Mucoromycotina</taxon>
        <taxon>Mucoromycetes</taxon>
        <taxon>Mucorales</taxon>
        <taxon>Lichtheimiaceae</taxon>
        <taxon>Circinella</taxon>
    </lineage>
</organism>
<proteinExistence type="predicted"/>
<keyword evidence="2" id="KW-0472">Membrane</keyword>
<sequence>MKENNDNNDNVDENGDEKESKQEQRQRQNNKKDDLSFLHYILAMPLATIYIVIRAMLDCIRNVIFWTLWFLEKSAPVIDAWLFDKVTVWLPKKYEQCETWWSTRGVHVWRSTQDYAVHTAIPTTVYCIDQSFIGIAHIYRRVHKISIQFGGAWQRFAKQHDWKQLMHDMADVWFAIVWQPAVWTITRIYRLVSMIYYGGRNVLRSIKQDLQWLFTLAIPTLWQVITNTQVYHWISRGISWFSIHFKRIIAKVLQQFVLPLLKNIRCNVIISIDFIASIVESHGFQTRLQKIRTFILSNMIWWIEEQVVFFTDNIDFLLRVAIPCVTYFTNELLPALTEAYKHLATAFWNCYIYYVRPVIIETYYFIQPSVIVVYKYVSGILFLPFISFWKLIQLVGSTVWDTIQHYGQHTVMASLLFIQQSATHTWLLSKKCYASLTLWFEKQAPYIMNTFSKSWELAVTNGLALSQVDTIGMRDWIVKVSEMTFESLERTLSEWIKEQSQPTNSTTNNSYDDHNEKKTK</sequence>
<feature type="region of interest" description="Disordered" evidence="1">
    <location>
        <begin position="496"/>
        <end position="520"/>
    </location>
</feature>
<keyword evidence="2" id="KW-0812">Transmembrane</keyword>
<evidence type="ECO:0000313" key="3">
    <source>
        <dbReference type="EMBL" id="KAG2227319.1"/>
    </source>
</evidence>
<dbReference type="Proteomes" id="UP000646827">
    <property type="component" value="Unassembled WGS sequence"/>
</dbReference>
<dbReference type="OrthoDB" id="2274850at2759"/>
<dbReference type="EMBL" id="JAEPRB010000008">
    <property type="protein sequence ID" value="KAG2227319.1"/>
    <property type="molecule type" value="Genomic_DNA"/>
</dbReference>
<name>A0A8H7VU97_9FUNG</name>
<keyword evidence="2" id="KW-1133">Transmembrane helix</keyword>
<keyword evidence="4" id="KW-1185">Reference proteome</keyword>
<feature type="region of interest" description="Disordered" evidence="1">
    <location>
        <begin position="1"/>
        <end position="30"/>
    </location>
</feature>